<reference evidence="2" key="1">
    <citation type="journal article" date="2023" name="Mol. Phylogenet. Evol.">
        <title>Genome-scale phylogeny and comparative genomics of the fungal order Sordariales.</title>
        <authorList>
            <person name="Hensen N."/>
            <person name="Bonometti L."/>
            <person name="Westerberg I."/>
            <person name="Brannstrom I.O."/>
            <person name="Guillou S."/>
            <person name="Cros-Aarteil S."/>
            <person name="Calhoun S."/>
            <person name="Haridas S."/>
            <person name="Kuo A."/>
            <person name="Mondo S."/>
            <person name="Pangilinan J."/>
            <person name="Riley R."/>
            <person name="LaButti K."/>
            <person name="Andreopoulos B."/>
            <person name="Lipzen A."/>
            <person name="Chen C."/>
            <person name="Yan M."/>
            <person name="Daum C."/>
            <person name="Ng V."/>
            <person name="Clum A."/>
            <person name="Steindorff A."/>
            <person name="Ohm R.A."/>
            <person name="Martin F."/>
            <person name="Silar P."/>
            <person name="Natvig D.O."/>
            <person name="Lalanne C."/>
            <person name="Gautier V."/>
            <person name="Ament-Velasquez S.L."/>
            <person name="Kruys A."/>
            <person name="Hutchinson M.I."/>
            <person name="Powell A.J."/>
            <person name="Barry K."/>
            <person name="Miller A.N."/>
            <person name="Grigoriev I.V."/>
            <person name="Debuchy R."/>
            <person name="Gladieux P."/>
            <person name="Hiltunen Thoren M."/>
            <person name="Johannesson H."/>
        </authorList>
    </citation>
    <scope>NUCLEOTIDE SEQUENCE</scope>
    <source>
        <strain evidence="2">CBS 532.94</strain>
    </source>
</reference>
<name>A0AAN7HD05_9PEZI</name>
<proteinExistence type="predicted"/>
<dbReference type="PANTHER" id="PTHR39474:SF1">
    <property type="entry name" value="FUNGAL SPECIFIC TRANSCRIPTION FACTOR"/>
    <property type="match status" value="1"/>
</dbReference>
<accession>A0AAN7HD05</accession>
<protein>
    <submittedName>
        <fullName evidence="2">Uncharacterized protein</fullName>
    </submittedName>
</protein>
<feature type="region of interest" description="Disordered" evidence="1">
    <location>
        <begin position="1"/>
        <end position="122"/>
    </location>
</feature>
<evidence type="ECO:0000256" key="1">
    <source>
        <dbReference type="SAM" id="MobiDB-lite"/>
    </source>
</evidence>
<reference evidence="2" key="2">
    <citation type="submission" date="2023-05" db="EMBL/GenBank/DDBJ databases">
        <authorList>
            <consortium name="Lawrence Berkeley National Laboratory"/>
            <person name="Steindorff A."/>
            <person name="Hensen N."/>
            <person name="Bonometti L."/>
            <person name="Westerberg I."/>
            <person name="Brannstrom I.O."/>
            <person name="Guillou S."/>
            <person name="Cros-Aarteil S."/>
            <person name="Calhoun S."/>
            <person name="Haridas S."/>
            <person name="Kuo A."/>
            <person name="Mondo S."/>
            <person name="Pangilinan J."/>
            <person name="Riley R."/>
            <person name="Labutti K."/>
            <person name="Andreopoulos B."/>
            <person name="Lipzen A."/>
            <person name="Chen C."/>
            <person name="Yanf M."/>
            <person name="Daum C."/>
            <person name="Ng V."/>
            <person name="Clum A."/>
            <person name="Ohm R."/>
            <person name="Martin F."/>
            <person name="Silar P."/>
            <person name="Natvig D."/>
            <person name="Lalanne C."/>
            <person name="Gautier V."/>
            <person name="Ament-Velasquez S.L."/>
            <person name="Kruys A."/>
            <person name="Hutchinson M.I."/>
            <person name="Powell A.J."/>
            <person name="Barry K."/>
            <person name="Miller A.N."/>
            <person name="Grigoriev I.V."/>
            <person name="Debuchy R."/>
            <person name="Gladieux P."/>
            <person name="Thoren M.H."/>
            <person name="Johannesson H."/>
        </authorList>
    </citation>
    <scope>NUCLEOTIDE SEQUENCE</scope>
    <source>
        <strain evidence="2">CBS 532.94</strain>
    </source>
</reference>
<sequence length="198" mass="19779">MSSSTSAGTTSAPAPGGGPAPAASTSPLPGSSPSSISAASQQPPAAGAEGAAPAAATTTTNTATAHQPTVEIESEDQKKNDGAIPTSASSNPTSESSDPSGVKPLPALPAPEDATDGSDQNGFRTVVVNGQAVALDNLGPMVVGRDGTVSRIANWPEMTEIERQNTLRILCKRNQLRLANLRAGLPADQKPAEEASSS</sequence>
<dbReference type="PANTHER" id="PTHR39474">
    <property type="entry name" value="UNNAMED PRODUCT"/>
    <property type="match status" value="1"/>
</dbReference>
<comment type="caution">
    <text evidence="2">The sequence shown here is derived from an EMBL/GenBank/DDBJ whole genome shotgun (WGS) entry which is preliminary data.</text>
</comment>
<evidence type="ECO:0000313" key="3">
    <source>
        <dbReference type="Proteomes" id="UP001303760"/>
    </source>
</evidence>
<dbReference type="AlphaFoldDB" id="A0AAN7HD05"/>
<feature type="compositionally biased region" description="Low complexity" evidence="1">
    <location>
        <begin position="85"/>
        <end position="100"/>
    </location>
</feature>
<dbReference type="Proteomes" id="UP001303760">
    <property type="component" value="Unassembled WGS sequence"/>
</dbReference>
<dbReference type="EMBL" id="MU860075">
    <property type="protein sequence ID" value="KAK4239043.1"/>
    <property type="molecule type" value="Genomic_DNA"/>
</dbReference>
<gene>
    <name evidence="2" type="ORF">C8A03DRAFT_32898</name>
</gene>
<evidence type="ECO:0000313" key="2">
    <source>
        <dbReference type="EMBL" id="KAK4239043.1"/>
    </source>
</evidence>
<feature type="compositionally biased region" description="Low complexity" evidence="1">
    <location>
        <begin position="1"/>
        <end position="69"/>
    </location>
</feature>
<keyword evidence="3" id="KW-1185">Reference proteome</keyword>
<organism evidence="2 3">
    <name type="scientific">Achaetomium macrosporum</name>
    <dbReference type="NCBI Taxonomy" id="79813"/>
    <lineage>
        <taxon>Eukaryota</taxon>
        <taxon>Fungi</taxon>
        <taxon>Dikarya</taxon>
        <taxon>Ascomycota</taxon>
        <taxon>Pezizomycotina</taxon>
        <taxon>Sordariomycetes</taxon>
        <taxon>Sordariomycetidae</taxon>
        <taxon>Sordariales</taxon>
        <taxon>Chaetomiaceae</taxon>
        <taxon>Achaetomium</taxon>
    </lineage>
</organism>